<evidence type="ECO:0000256" key="3">
    <source>
        <dbReference type="ARBA" id="ARBA00023136"/>
    </source>
</evidence>
<evidence type="ECO:0000313" key="7">
    <source>
        <dbReference type="Proteomes" id="UP000061809"/>
    </source>
</evidence>
<organism evidence="6 7">
    <name type="scientific">Bacteroides cellulosilyticus</name>
    <dbReference type="NCBI Taxonomy" id="246787"/>
    <lineage>
        <taxon>Bacteria</taxon>
        <taxon>Pseudomonadati</taxon>
        <taxon>Bacteroidota</taxon>
        <taxon>Bacteroidia</taxon>
        <taxon>Bacteroidales</taxon>
        <taxon>Bacteroidaceae</taxon>
        <taxon>Bacteroides</taxon>
    </lineage>
</organism>
<dbReference type="RefSeq" id="WP_029428638.1">
    <property type="nucleotide sequence ID" value="NZ_CP012801.1"/>
</dbReference>
<dbReference type="AlphaFoldDB" id="A0A0P0GU04"/>
<proteinExistence type="predicted"/>
<dbReference type="SUPFAM" id="SSF109998">
    <property type="entry name" value="Triger factor/SurA peptide-binding domain-like"/>
    <property type="match status" value="1"/>
</dbReference>
<dbReference type="GO" id="GO:0005886">
    <property type="term" value="C:plasma membrane"/>
    <property type="evidence" value="ECO:0007669"/>
    <property type="project" value="UniProtKB-SubCell"/>
</dbReference>
<keyword evidence="2" id="KW-1003">Cell membrane</keyword>
<dbReference type="SUPFAM" id="SSF54534">
    <property type="entry name" value="FKBP-like"/>
    <property type="match status" value="1"/>
</dbReference>
<keyword evidence="5" id="KW-1133">Transmembrane helix</keyword>
<dbReference type="EMBL" id="CP012801">
    <property type="protein sequence ID" value="ALJ61686.1"/>
    <property type="molecule type" value="Genomic_DNA"/>
</dbReference>
<evidence type="ECO:0000313" key="6">
    <source>
        <dbReference type="EMBL" id="ALJ61686.1"/>
    </source>
</evidence>
<dbReference type="InterPro" id="IPR046357">
    <property type="entry name" value="PPIase_dom_sf"/>
</dbReference>
<dbReference type="InterPro" id="IPR027304">
    <property type="entry name" value="Trigger_fact/SurA_dom_sf"/>
</dbReference>
<name>A0A0P0GU04_9BACE</name>
<evidence type="ECO:0000256" key="4">
    <source>
        <dbReference type="ARBA" id="ARBA00023186"/>
    </source>
</evidence>
<feature type="transmembrane region" description="Helical" evidence="5">
    <location>
        <begin position="12"/>
        <end position="31"/>
    </location>
</feature>
<dbReference type="KEGG" id="bcel:BcellWH2_04469"/>
<keyword evidence="4" id="KW-0143">Chaperone</keyword>
<sequence length="712" mass="78972">MATLQNIRSKGPLLVIVIGLALFAFIAGDAWKVLQPHQSHDVGEVNGESLSAQDYQSLVEEYTEVVKFSRGTSALTDEENNQIKDEVWRNYVNNKLIENEAKKLGLSVSKAELQSIIDAGVHPMLQQTPFRNPQTGAFDKDMLKKFLVDYSKMNTAQMPAQYAEYYQSMYKFWSFLEKQLVQTRLAEKYQALVSKSLFSNPVEAQDAFNARADQSDMLLAAIPYSSIVDSTVTITDADLKAAYDKKKEQFKQYVETRNIKFIDVQVTASPEDRDAIQQEVMEYTEQLAGTPGDYSTLVRAAGSEVPYIDLYYTSKALPTDVAARLDSVSVGGVYGPYYNATDNTINSFKKLATASMADSIQYRQIQVVAEDAAKTKTLADSIYTAIKGGADFAEIAKKYGQTGEVTWISSANYEGAQLDGDNLKYVNTITTLGKNEMTNLNLAQANIIVQVMDKKAVKDKYKVAVIKRPVEFSKETYSKAYNEFSQFIASNPTLEKMVANAEDAGYKLLDRNDLYSSEHGIGGIRGTKEALRWAFSAKTGEVSGLYECGESDRMLVVGVSAIVPAGYRPLALVKDQLRLELLRDKKAEKIMADMKAAGATSFDQFKAMPEAVSDSVKHVTFAAPAYVPVLRASEPLVGAYASIAELNQLSAPIKGNGGVFVLQPYAKDKLNETFNQETEETTLQNMHARMASQFLNDLYLKADVKDSRYLFF</sequence>
<evidence type="ECO:0000256" key="5">
    <source>
        <dbReference type="SAM" id="Phobius"/>
    </source>
</evidence>
<dbReference type="Pfam" id="PF13616">
    <property type="entry name" value="Rotamase_3"/>
    <property type="match status" value="1"/>
</dbReference>
<dbReference type="PANTHER" id="PTHR47529">
    <property type="entry name" value="PEPTIDYL-PROLYL CIS-TRANS ISOMERASE D"/>
    <property type="match status" value="1"/>
</dbReference>
<accession>A0A0P0GU04</accession>
<protein>
    <recommendedName>
        <fullName evidence="8">Peptidylprolyl isomerase</fullName>
    </recommendedName>
</protein>
<evidence type="ECO:0000256" key="1">
    <source>
        <dbReference type="ARBA" id="ARBA00004236"/>
    </source>
</evidence>
<dbReference type="GO" id="GO:0003755">
    <property type="term" value="F:peptidyl-prolyl cis-trans isomerase activity"/>
    <property type="evidence" value="ECO:0007669"/>
    <property type="project" value="InterPro"/>
</dbReference>
<dbReference type="PATRIC" id="fig|246787.4.peg.4618"/>
<reference evidence="6 7" key="1">
    <citation type="journal article" date="2015" name="Science">
        <title>Genetic determinants of in vivo fitness and diet responsiveness in multiple human gut Bacteroides.</title>
        <authorList>
            <person name="Wu M."/>
            <person name="McNulty N.P."/>
            <person name="Rodionov D.A."/>
            <person name="Khoroshkin M.S."/>
            <person name="Griffin N.W."/>
            <person name="Cheng J."/>
            <person name="Latreille P."/>
            <person name="Kerstetter R.A."/>
            <person name="Terrapon N."/>
            <person name="Henrissat B."/>
            <person name="Osterman A.L."/>
            <person name="Gordon J.I."/>
        </authorList>
    </citation>
    <scope>NUCLEOTIDE SEQUENCE [LARGE SCALE GENOMIC DNA]</scope>
    <source>
        <strain evidence="6 7">WH2</strain>
    </source>
</reference>
<dbReference type="PANTHER" id="PTHR47529:SF1">
    <property type="entry name" value="PERIPLASMIC CHAPERONE PPID"/>
    <property type="match status" value="1"/>
</dbReference>
<evidence type="ECO:0008006" key="8">
    <source>
        <dbReference type="Google" id="ProtNLM"/>
    </source>
</evidence>
<dbReference type="InterPro" id="IPR052029">
    <property type="entry name" value="PpiD_chaperone"/>
</dbReference>
<comment type="subcellular location">
    <subcellularLocation>
        <location evidence="1">Cell membrane</location>
    </subcellularLocation>
</comment>
<gene>
    <name evidence="6" type="ORF">BcellWH2_04469</name>
</gene>
<keyword evidence="3 5" id="KW-0472">Membrane</keyword>
<dbReference type="Proteomes" id="UP000061809">
    <property type="component" value="Chromosome"/>
</dbReference>
<dbReference type="Gene3D" id="1.10.8.1040">
    <property type="match status" value="1"/>
</dbReference>
<evidence type="ECO:0000256" key="2">
    <source>
        <dbReference type="ARBA" id="ARBA00022475"/>
    </source>
</evidence>
<dbReference type="Pfam" id="PF13623">
    <property type="entry name" value="SurA_N_2"/>
    <property type="match status" value="1"/>
</dbReference>
<dbReference type="Gene3D" id="3.10.50.40">
    <property type="match status" value="1"/>
</dbReference>
<keyword evidence="5" id="KW-0812">Transmembrane</keyword>